<dbReference type="CDD" id="cd17998">
    <property type="entry name" value="DEXHc_SMARCAD1"/>
    <property type="match status" value="1"/>
</dbReference>
<keyword evidence="7" id="KW-0067">ATP-binding</keyword>
<dbReference type="EMBL" id="AVOT02043636">
    <property type="protein sequence ID" value="MBW0539044.1"/>
    <property type="molecule type" value="Genomic_DNA"/>
</dbReference>
<gene>
    <name evidence="13" type="ORF">O181_078759</name>
</gene>
<dbReference type="OrthoDB" id="5857104at2759"/>
<organism evidence="13 14">
    <name type="scientific">Austropuccinia psidii MF-1</name>
    <dbReference type="NCBI Taxonomy" id="1389203"/>
    <lineage>
        <taxon>Eukaryota</taxon>
        <taxon>Fungi</taxon>
        <taxon>Dikarya</taxon>
        <taxon>Basidiomycota</taxon>
        <taxon>Pucciniomycotina</taxon>
        <taxon>Pucciniomycetes</taxon>
        <taxon>Pucciniales</taxon>
        <taxon>Sphaerophragmiaceae</taxon>
        <taxon>Austropuccinia</taxon>
    </lineage>
</organism>
<dbReference type="SUPFAM" id="SSF52540">
    <property type="entry name" value="P-loop containing nucleoside triphosphate hydrolases"/>
    <property type="match status" value="2"/>
</dbReference>
<evidence type="ECO:0000259" key="11">
    <source>
        <dbReference type="PROSITE" id="PS51192"/>
    </source>
</evidence>
<keyword evidence="5" id="KW-0378">Hydrolase</keyword>
<dbReference type="GO" id="GO:0003677">
    <property type="term" value="F:DNA binding"/>
    <property type="evidence" value="ECO:0007669"/>
    <property type="project" value="UniProtKB-KW"/>
</dbReference>
<evidence type="ECO:0000256" key="9">
    <source>
        <dbReference type="ARBA" id="ARBA00023125"/>
    </source>
</evidence>
<keyword evidence="9" id="KW-0238">DNA-binding</keyword>
<comment type="caution">
    <text evidence="13">The sequence shown here is derived from an EMBL/GenBank/DDBJ whole genome shotgun (WGS) entry which is preliminary data.</text>
</comment>
<comment type="similarity">
    <text evidence="2">Belongs to the SNF2/RAD54 helicase family.</text>
</comment>
<name>A0A9Q3FHJ1_9BASI</name>
<dbReference type="GO" id="GO:0003678">
    <property type="term" value="F:DNA helicase activity"/>
    <property type="evidence" value="ECO:0007669"/>
    <property type="project" value="UniProtKB-EC"/>
</dbReference>
<dbReference type="GO" id="GO:0140658">
    <property type="term" value="F:ATP-dependent chromatin remodeler activity"/>
    <property type="evidence" value="ECO:0007669"/>
    <property type="project" value="UniProtKB-ARBA"/>
</dbReference>
<evidence type="ECO:0000313" key="13">
    <source>
        <dbReference type="EMBL" id="MBW0539044.1"/>
    </source>
</evidence>
<comment type="subcellular location">
    <subcellularLocation>
        <location evidence="1">Nucleus</location>
    </subcellularLocation>
</comment>
<evidence type="ECO:0000256" key="8">
    <source>
        <dbReference type="ARBA" id="ARBA00022853"/>
    </source>
</evidence>
<dbReference type="SMART" id="SM00487">
    <property type="entry name" value="DEXDc"/>
    <property type="match status" value="1"/>
</dbReference>
<reference evidence="13" key="1">
    <citation type="submission" date="2021-03" db="EMBL/GenBank/DDBJ databases">
        <title>Draft genome sequence of rust myrtle Austropuccinia psidii MF-1, a brazilian biotype.</title>
        <authorList>
            <person name="Quecine M.C."/>
            <person name="Pachon D.M.R."/>
            <person name="Bonatelli M.L."/>
            <person name="Correr F.H."/>
            <person name="Franceschini L.M."/>
            <person name="Leite T.F."/>
            <person name="Margarido G.R.A."/>
            <person name="Almeida C.A."/>
            <person name="Ferrarezi J.A."/>
            <person name="Labate C.A."/>
        </authorList>
    </citation>
    <scope>NUCLEOTIDE SEQUENCE</scope>
    <source>
        <strain evidence="13">MF-1</strain>
    </source>
</reference>
<keyword evidence="4" id="KW-0547">Nucleotide-binding</keyword>
<keyword evidence="14" id="KW-1185">Reference proteome</keyword>
<dbReference type="GO" id="GO:0005524">
    <property type="term" value="F:ATP binding"/>
    <property type="evidence" value="ECO:0007669"/>
    <property type="project" value="UniProtKB-KW"/>
</dbReference>
<dbReference type="EC" id="3.6.4.12" evidence="3"/>
<dbReference type="Pfam" id="PF00176">
    <property type="entry name" value="SNF2-rel_dom"/>
    <property type="match status" value="1"/>
</dbReference>
<feature type="domain" description="Helicase C-terminal" evidence="12">
    <location>
        <begin position="515"/>
        <end position="686"/>
    </location>
</feature>
<dbReference type="GO" id="GO:0005694">
    <property type="term" value="C:chromosome"/>
    <property type="evidence" value="ECO:0007669"/>
    <property type="project" value="UniProtKB-ARBA"/>
</dbReference>
<dbReference type="InterPro" id="IPR000330">
    <property type="entry name" value="SNF2_N"/>
</dbReference>
<evidence type="ECO:0000259" key="12">
    <source>
        <dbReference type="PROSITE" id="PS51194"/>
    </source>
</evidence>
<protein>
    <recommendedName>
        <fullName evidence="3">DNA helicase</fullName>
        <ecNumber evidence="3">3.6.4.12</ecNumber>
    </recommendedName>
</protein>
<keyword evidence="10" id="KW-0539">Nucleus</keyword>
<dbReference type="Gene3D" id="3.40.50.10810">
    <property type="entry name" value="Tandem AAA-ATPase domain"/>
    <property type="match status" value="1"/>
</dbReference>
<evidence type="ECO:0000256" key="5">
    <source>
        <dbReference type="ARBA" id="ARBA00022801"/>
    </source>
</evidence>
<evidence type="ECO:0000313" key="14">
    <source>
        <dbReference type="Proteomes" id="UP000765509"/>
    </source>
</evidence>
<keyword evidence="6" id="KW-0347">Helicase</keyword>
<evidence type="ECO:0000256" key="4">
    <source>
        <dbReference type="ARBA" id="ARBA00022741"/>
    </source>
</evidence>
<accession>A0A9Q3FHJ1</accession>
<evidence type="ECO:0000256" key="2">
    <source>
        <dbReference type="ARBA" id="ARBA00007025"/>
    </source>
</evidence>
<keyword evidence="8" id="KW-0156">Chromatin regulator</keyword>
<dbReference type="CDD" id="cd18793">
    <property type="entry name" value="SF2_C_SNF"/>
    <property type="match status" value="1"/>
</dbReference>
<evidence type="ECO:0000256" key="7">
    <source>
        <dbReference type="ARBA" id="ARBA00022840"/>
    </source>
</evidence>
<dbReference type="Gene3D" id="3.40.50.300">
    <property type="entry name" value="P-loop containing nucleotide triphosphate hydrolases"/>
    <property type="match status" value="1"/>
</dbReference>
<dbReference type="GO" id="GO:0005634">
    <property type="term" value="C:nucleus"/>
    <property type="evidence" value="ECO:0007669"/>
    <property type="project" value="UniProtKB-SubCell"/>
</dbReference>
<sequence>CSLDQAKVIVSCRPFYNAEDMKKKLRKKKGVSSAVLDQYREMIKGYYEVDRVLTQCEKHGLKLSTIMNIWAGLDPADPSSSSTDDGAVELVEISKSTIQNDHQEAFKNYIHQQPSSIPPGITLKSYQLLGINWLNLLYSKRISCILADEMGLGKTAQVVCFLAHLKSKNNPGPHLVIVPSSTLENWKREFATFSPNLLVRSYYGSQTERAELRYELKSTSDLDVVITTYNIATGAADDRKFLDKMRFETCIYDEGHQLKNSESKRYKDLMRQKVGWRLLLTGTPLQNNLQELVSLLSFILPEIFQHAKDDLRTIFKVPSEAQANLLAQTRIMRAKKMMKPFVLRRKKQQVLKDLPKKIEQVVYCPMEQRQAEIYNEVMKRSKKHWMAMRDGLEPDGDDDLKEMENGLLGKNLKKKKKTGLKKSVLMTTCNVLMELRKAAIHPMLFRNLYDDQTIEKMSKACLNELAFCDRDAGLILEDMEVMTDFELHRFTSQYKHLKQFSLSEDECMLSGKVKVLEKLLKEIKDRGSRVLIFSQFTQVLSILERVMERFFVKFLILTGSTQVGERQGLVDQFTQDLSITAFLLSTKAGGLGLNLMAADTVIIFDQDFNPQNDRQAEDRAYRLGQKRDVRVIKLISEKTIEEDIFKLACTKIAIDRSISSTNQLEEKEVLKTSLKANTQLNKESEIEIVKENGNVDENEIVVQKKLIDSLRKRFLEGE</sequence>
<feature type="non-terminal residue" evidence="13">
    <location>
        <position position="718"/>
    </location>
</feature>
<dbReference type="Proteomes" id="UP000765509">
    <property type="component" value="Unassembled WGS sequence"/>
</dbReference>
<dbReference type="InterPro" id="IPR049730">
    <property type="entry name" value="SNF2/RAD54-like_C"/>
</dbReference>
<proteinExistence type="inferred from homology"/>
<dbReference type="InterPro" id="IPR038718">
    <property type="entry name" value="SNF2-like_sf"/>
</dbReference>
<dbReference type="PANTHER" id="PTHR10799">
    <property type="entry name" value="SNF2/RAD54 HELICASE FAMILY"/>
    <property type="match status" value="1"/>
</dbReference>
<evidence type="ECO:0000256" key="6">
    <source>
        <dbReference type="ARBA" id="ARBA00022806"/>
    </source>
</evidence>
<dbReference type="GO" id="GO:0016787">
    <property type="term" value="F:hydrolase activity"/>
    <property type="evidence" value="ECO:0007669"/>
    <property type="project" value="UniProtKB-KW"/>
</dbReference>
<dbReference type="PROSITE" id="PS51192">
    <property type="entry name" value="HELICASE_ATP_BIND_1"/>
    <property type="match status" value="1"/>
</dbReference>
<evidence type="ECO:0000256" key="10">
    <source>
        <dbReference type="ARBA" id="ARBA00023242"/>
    </source>
</evidence>
<dbReference type="InterPro" id="IPR027417">
    <property type="entry name" value="P-loop_NTPase"/>
</dbReference>
<dbReference type="PROSITE" id="PS51194">
    <property type="entry name" value="HELICASE_CTER"/>
    <property type="match status" value="1"/>
</dbReference>
<dbReference type="InterPro" id="IPR014001">
    <property type="entry name" value="Helicase_ATP-bd"/>
</dbReference>
<dbReference type="Pfam" id="PF00271">
    <property type="entry name" value="Helicase_C"/>
    <property type="match status" value="1"/>
</dbReference>
<evidence type="ECO:0000256" key="1">
    <source>
        <dbReference type="ARBA" id="ARBA00004123"/>
    </source>
</evidence>
<dbReference type="FunFam" id="3.40.50.10810:FF:000014">
    <property type="entry name" value="SWI/SNF-related matrix-associated actin-dependent regulator of chromatin subfamily A containing DEAD/H box 1"/>
    <property type="match status" value="1"/>
</dbReference>
<feature type="domain" description="Helicase ATP-binding" evidence="11">
    <location>
        <begin position="135"/>
        <end position="302"/>
    </location>
</feature>
<evidence type="ECO:0000256" key="3">
    <source>
        <dbReference type="ARBA" id="ARBA00012551"/>
    </source>
</evidence>
<dbReference type="InterPro" id="IPR001650">
    <property type="entry name" value="Helicase_C-like"/>
</dbReference>
<dbReference type="AlphaFoldDB" id="A0A9Q3FHJ1"/>
<dbReference type="SMART" id="SM00490">
    <property type="entry name" value="HELICc"/>
    <property type="match status" value="1"/>
</dbReference>